<accession>A0ACB5UEP7</accession>
<sequence length="79" mass="9237">MKNYNFKILTVIIILSILVTSCAINSKDKAKETEINDICQDISDIKDGSNPRKKILKMRLQFFYLKILLEIMDLWITKT</sequence>
<protein>
    <submittedName>
        <fullName evidence="1">Uncharacterized protein</fullName>
    </submittedName>
</protein>
<gene>
    <name evidence="1" type="ORF">AN2V17_01480</name>
</gene>
<evidence type="ECO:0000313" key="1">
    <source>
        <dbReference type="EMBL" id="GMQ60921.1"/>
    </source>
</evidence>
<keyword evidence="2" id="KW-1185">Reference proteome</keyword>
<proteinExistence type="predicted"/>
<name>A0ACB5UEP7_9FIRM</name>
<evidence type="ECO:0000313" key="2">
    <source>
        <dbReference type="Proteomes" id="UP001374599"/>
    </source>
</evidence>
<dbReference type="EMBL" id="BTPU01000002">
    <property type="protein sequence ID" value="GMQ60921.1"/>
    <property type="molecule type" value="Genomic_DNA"/>
</dbReference>
<reference evidence="1" key="1">
    <citation type="submission" date="2023-09" db="EMBL/GenBank/DDBJ databases">
        <title>Vallitalea sediminicola and Vallitalea maricola sp. nov., anaerobic bacteria isolated from marine sediment.</title>
        <authorList>
            <person name="Hirano S."/>
            <person name="Maeda A."/>
            <person name="Terahara T."/>
            <person name="Mori K."/>
            <person name="Hamada M."/>
            <person name="Matsumoto R."/>
            <person name="Kobayashi T."/>
        </authorList>
    </citation>
    <scope>NUCLEOTIDE SEQUENCE</scope>
    <source>
        <strain evidence="1">AN17-2</strain>
    </source>
</reference>
<organism evidence="1 2">
    <name type="scientific">Vallitalea maricola</name>
    <dbReference type="NCBI Taxonomy" id="3074433"/>
    <lineage>
        <taxon>Bacteria</taxon>
        <taxon>Bacillati</taxon>
        <taxon>Bacillota</taxon>
        <taxon>Clostridia</taxon>
        <taxon>Lachnospirales</taxon>
        <taxon>Vallitaleaceae</taxon>
        <taxon>Vallitalea</taxon>
    </lineage>
</organism>
<dbReference type="Proteomes" id="UP001374599">
    <property type="component" value="Unassembled WGS sequence"/>
</dbReference>
<comment type="caution">
    <text evidence="1">The sequence shown here is derived from an EMBL/GenBank/DDBJ whole genome shotgun (WGS) entry which is preliminary data.</text>
</comment>